<accession>A0ABT0LCZ0</accession>
<evidence type="ECO:0000313" key="2">
    <source>
        <dbReference type="Proteomes" id="UP001203423"/>
    </source>
</evidence>
<dbReference type="EMBL" id="JAKIKS010000051">
    <property type="protein sequence ID" value="MCL1125525.1"/>
    <property type="molecule type" value="Genomic_DNA"/>
</dbReference>
<dbReference type="Proteomes" id="UP001203423">
    <property type="component" value="Unassembled WGS sequence"/>
</dbReference>
<keyword evidence="2" id="KW-1185">Reference proteome</keyword>
<dbReference type="RefSeq" id="WP_248940837.1">
    <property type="nucleotide sequence ID" value="NZ_JAKIKS010000051.1"/>
</dbReference>
<proteinExistence type="predicted"/>
<protein>
    <submittedName>
        <fullName evidence="1">Uncharacterized protein</fullName>
    </submittedName>
</protein>
<reference evidence="1 2" key="1">
    <citation type="submission" date="2022-01" db="EMBL/GenBank/DDBJ databases">
        <title>Whole genome-based taxonomy of the Shewanellaceae.</title>
        <authorList>
            <person name="Martin-Rodriguez A.J."/>
        </authorList>
    </citation>
    <scope>NUCLEOTIDE SEQUENCE [LARGE SCALE GENOMIC DNA]</scope>
    <source>
        <strain evidence="1 2">DSM 17177</strain>
    </source>
</reference>
<evidence type="ECO:0000313" key="1">
    <source>
        <dbReference type="EMBL" id="MCL1125525.1"/>
    </source>
</evidence>
<gene>
    <name evidence="1" type="ORF">L2764_13810</name>
</gene>
<sequence>MSGKIVSLHQLMEYEALSIETDFSYFRDTDLKAFLSTGESLSSLKSALSRGEKLLLLDKPRSAMFIMGFPDVELSQEDKIRAMINEFKKMQIRLVNPAVNHDYPIDVIKAIDNRLGTASGGINIGGMTYQNPSSDSLHPALPMKPLIKEPVINDPPPKPPKSNIAPSFGMAPNRLIFKLVYDDKEQTKAANVPYTVIMEDGKNTQITGTLDKSGKAEVQPNTNHAAYILFGDEALAVEAQNKLDQAYSKLDTAITNSAKQSAQNAFDTLNKQQKVPVTQAFSEAVNNKLAEMNNQSQSFNNQSFLSQSWDMVKATQAGVSNGVNEYLPDLGDFGDLLDAADINITMLIEAIVTGDVDALEDKFQAWKERGKQGMWEATETMECSFYC</sequence>
<comment type="caution">
    <text evidence="1">The sequence shown here is derived from an EMBL/GenBank/DDBJ whole genome shotgun (WGS) entry which is preliminary data.</text>
</comment>
<name>A0ABT0LCZ0_9GAMM</name>
<organism evidence="1 2">
    <name type="scientific">Shewanella surugensis</name>
    <dbReference type="NCBI Taxonomy" id="212020"/>
    <lineage>
        <taxon>Bacteria</taxon>
        <taxon>Pseudomonadati</taxon>
        <taxon>Pseudomonadota</taxon>
        <taxon>Gammaproteobacteria</taxon>
        <taxon>Alteromonadales</taxon>
        <taxon>Shewanellaceae</taxon>
        <taxon>Shewanella</taxon>
    </lineage>
</organism>